<comment type="similarity">
    <text evidence="2">Belongs to the GerABKC lipoprotein family.</text>
</comment>
<accession>A0A6L8VAU7</accession>
<dbReference type="InterPro" id="IPR046953">
    <property type="entry name" value="Spore_GerAC-like_C"/>
</dbReference>
<dbReference type="Pfam" id="PF25198">
    <property type="entry name" value="Spore_GerAC_N"/>
    <property type="match status" value="1"/>
</dbReference>
<evidence type="ECO:0000259" key="8">
    <source>
        <dbReference type="Pfam" id="PF05504"/>
    </source>
</evidence>
<sequence length="365" mass="41093">MQNKRNVWITISCLLLAGCAEPNIIEDLAVLEAGAYDLSESNENPITTTVLFPTVTKEGKFDTMTLTANGKSVHDNFLKLQNLTSLKIVGGQGTILFGERLSKKGLIPIVKTFTRDPEIGTRVKFAIVEGDAAKFLKKKLPSVEDNAEFLYNFLEKAGKQNNILLTNQYRFLRDYYDDGIDPVLPVFSYEGESIELKGLGIFKGDQYVTSLSLNETQILNFLIGDIKNGTFMISMKNEESGENYQLLLSSVLSDNDKKVNTKDMSLEIRLDIKGSVIEYTGTMDLSNEKHQKQLEDQVEKYVITCSEKLLTKLKNEQSDPIGIGRVVRNRLSYETWHNMNWTTTYANLNMKVKANVNLINIGKSK</sequence>
<comment type="caution">
    <text evidence="10">The sequence shown here is derived from an EMBL/GenBank/DDBJ whole genome shotgun (WGS) entry which is preliminary data.</text>
</comment>
<dbReference type="Pfam" id="PF05504">
    <property type="entry name" value="Spore_GerAC"/>
    <property type="match status" value="1"/>
</dbReference>
<dbReference type="AlphaFoldDB" id="A0A6L8VAU7"/>
<dbReference type="PROSITE" id="PS51257">
    <property type="entry name" value="PROKAR_LIPOPROTEIN"/>
    <property type="match status" value="1"/>
</dbReference>
<protein>
    <submittedName>
        <fullName evidence="10">Ger(X)C family spore germination protein</fullName>
    </submittedName>
</protein>
<evidence type="ECO:0000256" key="6">
    <source>
        <dbReference type="ARBA" id="ARBA00023139"/>
    </source>
</evidence>
<evidence type="ECO:0000256" key="2">
    <source>
        <dbReference type="ARBA" id="ARBA00007886"/>
    </source>
</evidence>
<gene>
    <name evidence="10" type="ORF">GQF01_30540</name>
</gene>
<dbReference type="InterPro" id="IPR057336">
    <property type="entry name" value="GerAC_N"/>
</dbReference>
<dbReference type="Proteomes" id="UP000481087">
    <property type="component" value="Unassembled WGS sequence"/>
</dbReference>
<dbReference type="InterPro" id="IPR008844">
    <property type="entry name" value="Spore_GerAC-like"/>
</dbReference>
<keyword evidence="4" id="KW-0732">Signal</keyword>
<dbReference type="Gene3D" id="3.30.300.210">
    <property type="entry name" value="Nutrient germinant receptor protein C, domain 3"/>
    <property type="match status" value="1"/>
</dbReference>
<keyword evidence="5" id="KW-0472">Membrane</keyword>
<proteinExistence type="inferred from homology"/>
<comment type="subcellular location">
    <subcellularLocation>
        <location evidence="1">Membrane</location>
        <topology evidence="1">Lipid-anchor</topology>
    </subcellularLocation>
</comment>
<reference evidence="10 11" key="1">
    <citation type="submission" date="2019-12" db="EMBL/GenBank/DDBJ databases">
        <title>Paenibacillus sp. nov. sp. isolated from soil.</title>
        <authorList>
            <person name="Kim J."/>
            <person name="Jeong S.E."/>
            <person name="Jung H.S."/>
            <person name="Jeon C.O."/>
        </authorList>
    </citation>
    <scope>NUCLEOTIDE SEQUENCE [LARGE SCALE GENOMIC DNA]</scope>
    <source>
        <strain evidence="10 11">5J-6</strain>
    </source>
</reference>
<dbReference type="InterPro" id="IPR038501">
    <property type="entry name" value="Spore_GerAC_C_sf"/>
</dbReference>
<organism evidence="10 11">
    <name type="scientific">Paenibacillus silvestris</name>
    <dbReference type="NCBI Taxonomy" id="2606219"/>
    <lineage>
        <taxon>Bacteria</taxon>
        <taxon>Bacillati</taxon>
        <taxon>Bacillota</taxon>
        <taxon>Bacilli</taxon>
        <taxon>Bacillales</taxon>
        <taxon>Paenibacillaceae</taxon>
        <taxon>Paenibacillus</taxon>
    </lineage>
</organism>
<evidence type="ECO:0000256" key="3">
    <source>
        <dbReference type="ARBA" id="ARBA00022544"/>
    </source>
</evidence>
<evidence type="ECO:0000256" key="4">
    <source>
        <dbReference type="ARBA" id="ARBA00022729"/>
    </source>
</evidence>
<dbReference type="GO" id="GO:0016020">
    <property type="term" value="C:membrane"/>
    <property type="evidence" value="ECO:0007669"/>
    <property type="project" value="UniProtKB-SubCell"/>
</dbReference>
<dbReference type="RefSeq" id="WP_161410858.1">
    <property type="nucleotide sequence ID" value="NZ_WTUZ01000039.1"/>
</dbReference>
<dbReference type="EMBL" id="WTUZ01000039">
    <property type="protein sequence ID" value="MZQ86449.1"/>
    <property type="molecule type" value="Genomic_DNA"/>
</dbReference>
<evidence type="ECO:0000313" key="10">
    <source>
        <dbReference type="EMBL" id="MZQ86449.1"/>
    </source>
</evidence>
<name>A0A6L8VAU7_9BACL</name>
<dbReference type="PANTHER" id="PTHR35789:SF1">
    <property type="entry name" value="SPORE GERMINATION PROTEIN B3"/>
    <property type="match status" value="1"/>
</dbReference>
<feature type="domain" description="Spore germination protein N-terminal" evidence="9">
    <location>
        <begin position="23"/>
        <end position="188"/>
    </location>
</feature>
<evidence type="ECO:0000256" key="1">
    <source>
        <dbReference type="ARBA" id="ARBA00004635"/>
    </source>
</evidence>
<dbReference type="NCBIfam" id="TIGR02887">
    <property type="entry name" value="spore_ger_x_C"/>
    <property type="match status" value="1"/>
</dbReference>
<evidence type="ECO:0000259" key="9">
    <source>
        <dbReference type="Pfam" id="PF25198"/>
    </source>
</evidence>
<dbReference type="PANTHER" id="PTHR35789">
    <property type="entry name" value="SPORE GERMINATION PROTEIN B3"/>
    <property type="match status" value="1"/>
</dbReference>
<evidence type="ECO:0000313" key="11">
    <source>
        <dbReference type="Proteomes" id="UP000481087"/>
    </source>
</evidence>
<keyword evidence="3" id="KW-0309">Germination</keyword>
<keyword evidence="7" id="KW-0449">Lipoprotein</keyword>
<keyword evidence="6" id="KW-0564">Palmitate</keyword>
<feature type="domain" description="Spore germination GerAC-like C-terminal" evidence="8">
    <location>
        <begin position="198"/>
        <end position="362"/>
    </location>
</feature>
<evidence type="ECO:0000256" key="7">
    <source>
        <dbReference type="ARBA" id="ARBA00023288"/>
    </source>
</evidence>
<evidence type="ECO:0000256" key="5">
    <source>
        <dbReference type="ARBA" id="ARBA00023136"/>
    </source>
</evidence>
<dbReference type="GO" id="GO:0009847">
    <property type="term" value="P:spore germination"/>
    <property type="evidence" value="ECO:0007669"/>
    <property type="project" value="InterPro"/>
</dbReference>
<keyword evidence="11" id="KW-1185">Reference proteome</keyword>